<dbReference type="EMBL" id="CP043329">
    <property type="protein sequence ID" value="QEK51405.1"/>
    <property type="molecule type" value="Genomic_DNA"/>
</dbReference>
<protein>
    <submittedName>
        <fullName evidence="11">T9SS type A sorting domain-containing protein</fullName>
    </submittedName>
</protein>
<dbReference type="InterPro" id="IPR015177">
    <property type="entry name" value="Lyase_catalyt"/>
</dbReference>
<reference evidence="11 12" key="1">
    <citation type="submission" date="2019-08" db="EMBL/GenBank/DDBJ databases">
        <title>Pedobacter sp. nov., isolated from Han river, South Korea.</title>
        <authorList>
            <person name="Lee D.-H."/>
            <person name="Kim Y.-S."/>
            <person name="Hwang E.-M."/>
            <person name="Le Tran T.C."/>
            <person name="Cha C.-J."/>
        </authorList>
    </citation>
    <scope>NUCLEOTIDE SEQUENCE [LARGE SCALE GENOMIC DNA]</scope>
    <source>
        <strain evidence="11 12">CJ43</strain>
    </source>
</reference>
<organism evidence="11 12">
    <name type="scientific">Pedobacter aquae</name>
    <dbReference type="NCBI Taxonomy" id="2605747"/>
    <lineage>
        <taxon>Bacteria</taxon>
        <taxon>Pseudomonadati</taxon>
        <taxon>Bacteroidota</taxon>
        <taxon>Sphingobacteriia</taxon>
        <taxon>Sphingobacteriales</taxon>
        <taxon>Sphingobacteriaceae</taxon>
        <taxon>Pedobacter</taxon>
    </lineage>
</organism>
<dbReference type="Pfam" id="PF18962">
    <property type="entry name" value="Por_Secre_tail"/>
    <property type="match status" value="1"/>
</dbReference>
<dbReference type="PANTHER" id="PTHR37322">
    <property type="match status" value="1"/>
</dbReference>
<dbReference type="InterPro" id="IPR039174">
    <property type="entry name" value="Chondroitin_ABC_lyase"/>
</dbReference>
<dbReference type="GO" id="GO:0030246">
    <property type="term" value="F:carbohydrate binding"/>
    <property type="evidence" value="ECO:0007669"/>
    <property type="project" value="InterPro"/>
</dbReference>
<evidence type="ECO:0000259" key="8">
    <source>
        <dbReference type="Pfam" id="PF09092"/>
    </source>
</evidence>
<comment type="similarity">
    <text evidence="2">Belongs to the polysaccharide lyase 8 family.</text>
</comment>
<dbReference type="Pfam" id="PF02278">
    <property type="entry name" value="Lyase_8"/>
    <property type="match status" value="1"/>
</dbReference>
<keyword evidence="4" id="KW-0106">Calcium</keyword>
<evidence type="ECO:0000259" key="10">
    <source>
        <dbReference type="Pfam" id="PF18962"/>
    </source>
</evidence>
<dbReference type="RefSeq" id="WP_149074416.1">
    <property type="nucleotide sequence ID" value="NZ_CP043329.1"/>
</dbReference>
<feature type="domain" description="Lyase catalytic" evidence="9">
    <location>
        <begin position="306"/>
        <end position="533"/>
    </location>
</feature>
<keyword evidence="5" id="KW-0456">Lyase</keyword>
<evidence type="ECO:0000256" key="1">
    <source>
        <dbReference type="ARBA" id="ARBA00001913"/>
    </source>
</evidence>
<dbReference type="InterPro" id="IPR008979">
    <property type="entry name" value="Galactose-bd-like_sf"/>
</dbReference>
<proteinExistence type="inferred from homology"/>
<dbReference type="NCBIfam" id="TIGR04183">
    <property type="entry name" value="Por_Secre_tail"/>
    <property type="match status" value="1"/>
</dbReference>
<dbReference type="Gene3D" id="2.60.120.430">
    <property type="entry name" value="Galactose-binding lectin"/>
    <property type="match status" value="1"/>
</dbReference>
<feature type="signal peptide" evidence="6">
    <location>
        <begin position="1"/>
        <end position="18"/>
    </location>
</feature>
<dbReference type="InterPro" id="IPR014718">
    <property type="entry name" value="GH-type_carb-bd"/>
</dbReference>
<dbReference type="SUPFAM" id="SSF74650">
    <property type="entry name" value="Galactose mutarotase-like"/>
    <property type="match status" value="1"/>
</dbReference>
<comment type="cofactor">
    <cofactor evidence="1">
        <name>Ca(2+)</name>
        <dbReference type="ChEBI" id="CHEBI:29108"/>
    </cofactor>
</comment>
<evidence type="ECO:0000259" key="9">
    <source>
        <dbReference type="Pfam" id="PF09093"/>
    </source>
</evidence>
<evidence type="ECO:0000259" key="7">
    <source>
        <dbReference type="Pfam" id="PF02278"/>
    </source>
</evidence>
<dbReference type="InterPro" id="IPR003159">
    <property type="entry name" value="Lyase_8_central_dom"/>
</dbReference>
<keyword evidence="6" id="KW-0732">Signal</keyword>
<dbReference type="AlphaFoldDB" id="A0A5C0VFG1"/>
<feature type="domain" description="Lyase N-terminal" evidence="8">
    <location>
        <begin position="20"/>
        <end position="172"/>
    </location>
</feature>
<dbReference type="SUPFAM" id="SSF48230">
    <property type="entry name" value="Chondroitin AC/alginate lyase"/>
    <property type="match status" value="1"/>
</dbReference>
<feature type="chain" id="PRO_5022981746" evidence="6">
    <location>
        <begin position="19"/>
        <end position="1143"/>
    </location>
</feature>
<name>A0A5C0VFG1_9SPHI</name>
<dbReference type="Gene3D" id="1.50.10.100">
    <property type="entry name" value="Chondroitin AC/alginate lyase"/>
    <property type="match status" value="1"/>
</dbReference>
<evidence type="ECO:0000256" key="5">
    <source>
        <dbReference type="ARBA" id="ARBA00023239"/>
    </source>
</evidence>
<dbReference type="InterPro" id="IPR011071">
    <property type="entry name" value="Lyase_8-like_C"/>
</dbReference>
<dbReference type="PANTHER" id="PTHR37322:SF3">
    <property type="entry name" value="CHONDROITIN SULFATE ABC EXOLYASE"/>
    <property type="match status" value="1"/>
</dbReference>
<dbReference type="SUPFAM" id="SSF49863">
    <property type="entry name" value="Hyaluronate lyase-like, C-terminal domain"/>
    <property type="match status" value="1"/>
</dbReference>
<evidence type="ECO:0000256" key="6">
    <source>
        <dbReference type="SAM" id="SignalP"/>
    </source>
</evidence>
<dbReference type="Gene3D" id="2.70.98.10">
    <property type="match status" value="1"/>
</dbReference>
<feature type="domain" description="Polysaccharide lyase family 8 central" evidence="7">
    <location>
        <begin position="550"/>
        <end position="814"/>
    </location>
</feature>
<feature type="domain" description="Secretion system C-terminal sorting" evidence="10">
    <location>
        <begin position="1067"/>
        <end position="1141"/>
    </location>
</feature>
<dbReference type="Proteomes" id="UP000323653">
    <property type="component" value="Chromosome"/>
</dbReference>
<gene>
    <name evidence="11" type="ORF">FYC62_06795</name>
</gene>
<dbReference type="InterPro" id="IPR008929">
    <property type="entry name" value="Chondroitin_lyas"/>
</dbReference>
<accession>A0A5C0VFG1</accession>
<evidence type="ECO:0000256" key="3">
    <source>
        <dbReference type="ARBA" id="ARBA00011245"/>
    </source>
</evidence>
<evidence type="ECO:0000313" key="12">
    <source>
        <dbReference type="Proteomes" id="UP000323653"/>
    </source>
</evidence>
<dbReference type="InterPro" id="IPR026444">
    <property type="entry name" value="Secre_tail"/>
</dbReference>
<dbReference type="GO" id="GO:0005975">
    <property type="term" value="P:carbohydrate metabolic process"/>
    <property type="evidence" value="ECO:0007669"/>
    <property type="project" value="InterPro"/>
</dbReference>
<evidence type="ECO:0000256" key="4">
    <source>
        <dbReference type="ARBA" id="ARBA00022837"/>
    </source>
</evidence>
<keyword evidence="12" id="KW-1185">Reference proteome</keyword>
<dbReference type="Pfam" id="PF09092">
    <property type="entry name" value="Lyase_N"/>
    <property type="match status" value="1"/>
</dbReference>
<dbReference type="GO" id="GO:0006027">
    <property type="term" value="P:glycosaminoglycan catabolic process"/>
    <property type="evidence" value="ECO:0007669"/>
    <property type="project" value="InterPro"/>
</dbReference>
<dbReference type="KEGG" id="pej:FYC62_06795"/>
<dbReference type="GO" id="GO:0005576">
    <property type="term" value="C:extracellular region"/>
    <property type="evidence" value="ECO:0007669"/>
    <property type="project" value="InterPro"/>
</dbReference>
<dbReference type="SUPFAM" id="SSF49785">
    <property type="entry name" value="Galactose-binding domain-like"/>
    <property type="match status" value="1"/>
</dbReference>
<sequence>MKILLLVLFLGLQITAFAQQRFVDFNTSIPSSWSASNGQIISSAEHVKGGAKSLKWTPQSGSVLTANNLSIPSAEIGDYFASAAQFLIYSSRKSTDTLLFRFYDTGGVLRRQGRMLLNYAGWREYHRSYRFDYNNGNESSSFTLNRMELVYRPSSSTLNTLYLDEMLFVGNAEQRIPGPHLVLDRQHFVVTSPYTSALANWLNQPQQNIPTATQAEISAIQSIRTTYNRTLTAPTATVLQAAKDYVNSLSISTNTDGSLKGIGVNVFDEATLLAISIHCGALARAHAVSNDATAYTLLQSLLAYLVLEQGLAEGARNVMPYNDYTASRNFPVGFLEAYPYIQDATLKAEVLKMLKWSHEFNKIYATNQTPGQNTDFIHVKSNFLMELALLGATNDEIARDLRGFSDFLAYAVEISQGALDGIKPDGTFFHHNSQHISYAYAYATWIARAFELRGTPFKISQVAYQNMCFFMKSLFLETSKGTIYPHAASGRGPFPSTVPVNVTAFERLITVGGDLVGSSFEPEMAKFYNYIFKTNRYSTTNINLDGYYQFNYGQTGVMRKGNWVAAMRGFTYLMFGAEIYTEANRYGRYQSYGSLEVLYDGSLASSGYIANGAGWDWNMMPGTTSLRLAYDNLNPLISGTASEYQADDFAGALADGNYGVFGMNFIENGGSKYTANNLKFKKSVFTFDSLMVCLGSNISATNTTNQVITTLFQGVNASSNPSIYLNSLIPTSATYSGELSTATNQVWLVNGQTTGYYIPVGNGNIQVFRGQQSTPLHSTGNTSTTATANASKAWLLHGTRPSAAKYHYTVVPSITPQNMSALAQKIRDGEVYQVLKQTDSVHAVSYIPAQIKSYACFLAQQNINVGYLKGISGRALLTLREAGDTLIVKIANPDLNAVANVNSEWVSSASLITVSLSGKWRVVTNANNANITQVTNGLNAGFTLKDGFSATLKLVKDVTLPVEMNGFEGTLKQEGIALTWQSLSERNTNVYTLYRSTNGVDFQKISTVKAVNNAATISNYSYVDKSYPGNYPQLYYKLLLTDLDGTISYEGVVTVKLSAQEIETLTIYPNPSQREINIRYPAYFSKQIEVQILDLLGKELYKKSHLVNATQELMLDISYLPAGVYVLQVSGNQKKITQKIIKI</sequence>
<evidence type="ECO:0000313" key="11">
    <source>
        <dbReference type="EMBL" id="QEK51405.1"/>
    </source>
</evidence>
<dbReference type="InterPro" id="IPR011013">
    <property type="entry name" value="Gal_mutarotase_sf_dom"/>
</dbReference>
<dbReference type="Gene3D" id="2.60.220.10">
    <property type="entry name" value="Polysaccharide lyase family 8-like, C-terminal"/>
    <property type="match status" value="1"/>
</dbReference>
<comment type="subunit">
    <text evidence="3">Monomer.</text>
</comment>
<dbReference type="Pfam" id="PF09093">
    <property type="entry name" value="Lyase_catalyt"/>
    <property type="match status" value="1"/>
</dbReference>
<evidence type="ECO:0000256" key="2">
    <source>
        <dbReference type="ARBA" id="ARBA00006699"/>
    </source>
</evidence>
<dbReference type="InterPro" id="IPR015176">
    <property type="entry name" value="Lyase_N"/>
</dbReference>
<dbReference type="GO" id="GO:0016837">
    <property type="term" value="F:carbon-oxygen lyase activity, acting on polysaccharides"/>
    <property type="evidence" value="ECO:0007669"/>
    <property type="project" value="UniProtKB-ARBA"/>
</dbReference>